<reference evidence="8" key="2">
    <citation type="submission" date="2021-04" db="EMBL/GenBank/DDBJ databases">
        <authorList>
            <person name="Gilroy R."/>
        </authorList>
    </citation>
    <scope>NUCLEOTIDE SEQUENCE</scope>
    <source>
        <strain evidence="8">ChiSjej2B20-11307</strain>
    </source>
</reference>
<comment type="caution">
    <text evidence="8">The sequence shown here is derived from an EMBL/GenBank/DDBJ whole genome shotgun (WGS) entry which is preliminary data.</text>
</comment>
<organism evidence="8 9">
    <name type="scientific">Candidatus Mediterraneibacter pullicola</name>
    <dbReference type="NCBI Taxonomy" id="2838682"/>
    <lineage>
        <taxon>Bacteria</taxon>
        <taxon>Bacillati</taxon>
        <taxon>Bacillota</taxon>
        <taxon>Clostridia</taxon>
        <taxon>Lachnospirales</taxon>
        <taxon>Lachnospiraceae</taxon>
        <taxon>Mediterraneibacter</taxon>
    </lineage>
</organism>
<dbReference type="PROSITE" id="PS50847">
    <property type="entry name" value="GRAM_POS_ANCHORING"/>
    <property type="match status" value="1"/>
</dbReference>
<dbReference type="Gene3D" id="2.60.40.3050">
    <property type="match status" value="1"/>
</dbReference>
<evidence type="ECO:0000256" key="4">
    <source>
        <dbReference type="ARBA" id="ARBA00023088"/>
    </source>
</evidence>
<gene>
    <name evidence="8" type="ORF">H9798_05710</name>
</gene>
<dbReference type="Pfam" id="PF24547">
    <property type="entry name" value="DUF7601"/>
    <property type="match status" value="4"/>
</dbReference>
<accession>A0A9D2KJ19</accession>
<feature type="domain" description="Gram-positive cocci surface proteins LPxTG" evidence="7">
    <location>
        <begin position="894"/>
        <end position="932"/>
    </location>
</feature>
<evidence type="ECO:0000313" key="8">
    <source>
        <dbReference type="EMBL" id="HJA06630.1"/>
    </source>
</evidence>
<reference evidence="8" key="1">
    <citation type="journal article" date="2021" name="PeerJ">
        <title>Extensive microbial diversity within the chicken gut microbiome revealed by metagenomics and culture.</title>
        <authorList>
            <person name="Gilroy R."/>
            <person name="Ravi A."/>
            <person name="Getino M."/>
            <person name="Pursley I."/>
            <person name="Horton D.L."/>
            <person name="Alikhan N.F."/>
            <person name="Baker D."/>
            <person name="Gharbi K."/>
            <person name="Hall N."/>
            <person name="Watson M."/>
            <person name="Adriaenssens E.M."/>
            <person name="Foster-Nyarko E."/>
            <person name="Jarju S."/>
            <person name="Secka A."/>
            <person name="Antonio M."/>
            <person name="Oren A."/>
            <person name="Chaudhuri R.R."/>
            <person name="La Ragione R."/>
            <person name="Hildebrand F."/>
            <person name="Pallen M.J."/>
        </authorList>
    </citation>
    <scope>NUCLEOTIDE SEQUENCE</scope>
    <source>
        <strain evidence="8">ChiSjej2B20-11307</strain>
    </source>
</reference>
<evidence type="ECO:0000256" key="1">
    <source>
        <dbReference type="ARBA" id="ARBA00022512"/>
    </source>
</evidence>
<dbReference type="InterPro" id="IPR013783">
    <property type="entry name" value="Ig-like_fold"/>
</dbReference>
<keyword evidence="4" id="KW-0572">Peptidoglycan-anchor</keyword>
<proteinExistence type="predicted"/>
<dbReference type="InterPro" id="IPR008454">
    <property type="entry name" value="Collagen-bd_Cna-like_B-typ_dom"/>
</dbReference>
<dbReference type="Pfam" id="PF17802">
    <property type="entry name" value="SpaA"/>
    <property type="match status" value="1"/>
</dbReference>
<evidence type="ECO:0000259" key="7">
    <source>
        <dbReference type="PROSITE" id="PS50847"/>
    </source>
</evidence>
<dbReference type="AlphaFoldDB" id="A0A9D2KJ19"/>
<evidence type="ECO:0000256" key="5">
    <source>
        <dbReference type="SAM" id="MobiDB-lite"/>
    </source>
</evidence>
<dbReference type="NCBIfam" id="TIGR01167">
    <property type="entry name" value="LPXTG_anchor"/>
    <property type="match status" value="1"/>
</dbReference>
<dbReference type="InterPro" id="IPR038174">
    <property type="entry name" value="Strep_pil_link_sf"/>
</dbReference>
<feature type="region of interest" description="Disordered" evidence="5">
    <location>
        <begin position="881"/>
        <end position="902"/>
    </location>
</feature>
<evidence type="ECO:0000256" key="2">
    <source>
        <dbReference type="ARBA" id="ARBA00022525"/>
    </source>
</evidence>
<protein>
    <submittedName>
        <fullName evidence="8">Cna B-type domain-containing protein</fullName>
    </submittedName>
</protein>
<dbReference type="Pfam" id="PF12892">
    <property type="entry name" value="FctA"/>
    <property type="match status" value="1"/>
</dbReference>
<keyword evidence="2" id="KW-0964">Secreted</keyword>
<keyword evidence="3" id="KW-0732">Signal</keyword>
<dbReference type="CDD" id="cd00222">
    <property type="entry name" value="CollagenBindB"/>
    <property type="match status" value="2"/>
</dbReference>
<evidence type="ECO:0000256" key="6">
    <source>
        <dbReference type="SAM" id="Phobius"/>
    </source>
</evidence>
<evidence type="ECO:0000256" key="3">
    <source>
        <dbReference type="ARBA" id="ARBA00022729"/>
    </source>
</evidence>
<keyword evidence="1" id="KW-0134">Cell wall</keyword>
<dbReference type="Proteomes" id="UP000824223">
    <property type="component" value="Unassembled WGS sequence"/>
</dbReference>
<dbReference type="Gene3D" id="2.60.40.10">
    <property type="entry name" value="Immunoglobulins"/>
    <property type="match status" value="1"/>
</dbReference>
<dbReference type="InterPro" id="IPR055382">
    <property type="entry name" value="DUF7601"/>
</dbReference>
<evidence type="ECO:0000313" key="9">
    <source>
        <dbReference type="Proteomes" id="UP000824223"/>
    </source>
</evidence>
<dbReference type="SUPFAM" id="SSF49478">
    <property type="entry name" value="Cna protein B-type domain"/>
    <property type="match status" value="2"/>
</dbReference>
<dbReference type="EMBL" id="DXAK01000029">
    <property type="protein sequence ID" value="HJA06630.1"/>
    <property type="molecule type" value="Genomic_DNA"/>
</dbReference>
<feature type="transmembrane region" description="Helical" evidence="6">
    <location>
        <begin position="905"/>
        <end position="925"/>
    </location>
</feature>
<sequence>MKATIKRLVSLFLATVFVISTMMTGTYGWQSANQQAQNEKTGTAGIYAVELHKLEKLPDGTLTETPVPGAVFYLYTAEGEQIGGRYVSDSEGKIHVQLPAGDYYFEEADPGPGHTFDTENGQRKTRYPFTVAGGGTTEVTVVTAYNVPLEGPLTIRKIVQNADGSPLTEAQKQEVFEFTVTFSDGGTYEYRIDGGELASIASGGKIYLKHGQTAVFENIPVGVLYNVTETSKTGYITSGSGHRGNITEEGCVADFVNTHDPVKDPEKTGSLTISKEVVGEGADLNKEFTFTAVIDGQEVSFTLKNGETYTFPDLPVGTEYTVTETEYTEDGYIANVKTYTGRITGEEELLLPFVNVYDENPEEPDKPAGSLEISKEVTGENANPDQEFAFIVTFSDGGTYSCRIDGGEPQQIESGGTITLKAGQTAVIEGVPHGVEYTVREIDSAGYLPAIDSADGVIAGGGTAAVTFQNRVPEETEETGKLAVTKQLAGEYPEADKDREFHFTLIVDGEERPFTLRPGETLEFDLPAGADYEIREDDYFEEGYSQSIVNGEGTVIVGLIESTVTNTFVGTVMVEITGEKTWELGGYPESVKPESILVRLMDGDRVVEEKIVTPDENGEWHYTFNAPKYDAEGNIIQYTVEEVPLYNFIPTYEGYNIKNTYLPPVSLDPPILQKFAVGDPGAPDTRFEFLLRGEDGAPMPEGSDGNTKILTLEGSGELEIGEITFDRAGTFTYTITELNGGIQGWTYDTAVYTLTVTVTAENGKLVPVYTLTKDGQPAGELVFTNTYERIVPPDETVISGEKTWNHGGNQNPPESIIVYVYADGELYEQRKVTAQDGWSYVFEGLPKFALDGHEIQYTIGEAPIRDYEMKVEGYHLVNTYVPGTNPEAPHSPGSPQSGDSEGSPGLWIGLAALALMSVLGIILLIRRRRKNH</sequence>
<name>A0A9D2KJ19_9FIRM</name>
<keyword evidence="6" id="KW-0472">Membrane</keyword>
<dbReference type="NCBIfam" id="TIGR03786">
    <property type="entry name" value="strep_pil_rpt"/>
    <property type="match status" value="1"/>
</dbReference>
<dbReference type="Pfam" id="PF05738">
    <property type="entry name" value="Cna_B"/>
    <property type="match status" value="2"/>
</dbReference>
<dbReference type="InterPro" id="IPR041033">
    <property type="entry name" value="SpaA_PFL_dom_1"/>
</dbReference>
<keyword evidence="6" id="KW-0812">Transmembrane</keyword>
<keyword evidence="6" id="KW-1133">Transmembrane helix</keyword>
<dbReference type="InterPro" id="IPR022464">
    <property type="entry name" value="Strep_pil_isopept_link"/>
</dbReference>
<dbReference type="Gene3D" id="2.60.40.1140">
    <property type="entry name" value="Collagen-binding surface protein Cna, B-type domain"/>
    <property type="match status" value="6"/>
</dbReference>
<dbReference type="InterPro" id="IPR019931">
    <property type="entry name" value="LPXTG_anchor"/>
</dbReference>